<reference evidence="1 2" key="1">
    <citation type="submission" date="2019-01" db="EMBL/GenBank/DDBJ databases">
        <title>Draft genome sequences of three monokaryotic isolates of the white-rot basidiomycete fungus Dichomitus squalens.</title>
        <authorList>
            <consortium name="DOE Joint Genome Institute"/>
            <person name="Lopez S.C."/>
            <person name="Andreopoulos B."/>
            <person name="Pangilinan J."/>
            <person name="Lipzen A."/>
            <person name="Riley R."/>
            <person name="Ahrendt S."/>
            <person name="Ng V."/>
            <person name="Barry K."/>
            <person name="Daum C."/>
            <person name="Grigoriev I.V."/>
            <person name="Hilden K.S."/>
            <person name="Makela M.R."/>
            <person name="de Vries R.P."/>
        </authorList>
    </citation>
    <scope>NUCLEOTIDE SEQUENCE [LARGE SCALE GENOMIC DNA]</scope>
    <source>
        <strain evidence="1 2">CBS 464.89</strain>
    </source>
</reference>
<keyword evidence="2" id="KW-1185">Reference proteome</keyword>
<evidence type="ECO:0000313" key="1">
    <source>
        <dbReference type="EMBL" id="TBU54992.1"/>
    </source>
</evidence>
<accession>A0A4Q9PLF5</accession>
<sequence>MFPALRDRSAMGSWLASVLAHDTLRSASCLPRRSATVTFNSQAKRILVTYVSPIFPTGLPSQLHACVRALTSGTHVVLLCLALNCPVADSSAERTPPSTTTLVQ</sequence>
<protein>
    <submittedName>
        <fullName evidence="1">Uncharacterized protein</fullName>
    </submittedName>
</protein>
<proteinExistence type="predicted"/>
<gene>
    <name evidence="1" type="ORF">BD310DRAFT_717870</name>
</gene>
<name>A0A4Q9PLF5_9APHY</name>
<organism evidence="1 2">
    <name type="scientific">Dichomitus squalens</name>
    <dbReference type="NCBI Taxonomy" id="114155"/>
    <lineage>
        <taxon>Eukaryota</taxon>
        <taxon>Fungi</taxon>
        <taxon>Dikarya</taxon>
        <taxon>Basidiomycota</taxon>
        <taxon>Agaricomycotina</taxon>
        <taxon>Agaricomycetes</taxon>
        <taxon>Polyporales</taxon>
        <taxon>Polyporaceae</taxon>
        <taxon>Dichomitus</taxon>
    </lineage>
</organism>
<dbReference type="AlphaFoldDB" id="A0A4Q9PLF5"/>
<dbReference type="Proteomes" id="UP000292082">
    <property type="component" value="Unassembled WGS sequence"/>
</dbReference>
<dbReference type="EMBL" id="ML145177">
    <property type="protein sequence ID" value="TBU54992.1"/>
    <property type="molecule type" value="Genomic_DNA"/>
</dbReference>
<evidence type="ECO:0000313" key="2">
    <source>
        <dbReference type="Proteomes" id="UP000292082"/>
    </source>
</evidence>